<proteinExistence type="predicted"/>
<keyword evidence="3" id="KW-1185">Reference proteome</keyword>
<dbReference type="EMBL" id="BMMS01000009">
    <property type="protein sequence ID" value="GGO87315.1"/>
    <property type="molecule type" value="Genomic_DNA"/>
</dbReference>
<evidence type="ECO:0000313" key="2">
    <source>
        <dbReference type="EMBL" id="GGO87315.1"/>
    </source>
</evidence>
<sequence length="81" mass="8571">MAHRKAGESLPGHPPDPGWSGGVRVVRGRVRQRFGPPARADRGERAAAGPRVGGEAENGAGAQVSVRYIRSTSWTVKPSRS</sequence>
<evidence type="ECO:0000256" key="1">
    <source>
        <dbReference type="SAM" id="MobiDB-lite"/>
    </source>
</evidence>
<evidence type="ECO:0000313" key="3">
    <source>
        <dbReference type="Proteomes" id="UP000641932"/>
    </source>
</evidence>
<name>A0A917ZNT6_9ACTN</name>
<accession>A0A917ZNT6</accession>
<dbReference type="AlphaFoldDB" id="A0A917ZNT6"/>
<comment type="caution">
    <text evidence="2">The sequence shown here is derived from an EMBL/GenBank/DDBJ whole genome shotgun (WGS) entry which is preliminary data.</text>
</comment>
<feature type="region of interest" description="Disordered" evidence="1">
    <location>
        <begin position="1"/>
        <end position="60"/>
    </location>
</feature>
<reference evidence="2" key="1">
    <citation type="journal article" date="2014" name="Int. J. Syst. Evol. Microbiol.">
        <title>Complete genome sequence of Corynebacterium casei LMG S-19264T (=DSM 44701T), isolated from a smear-ripened cheese.</title>
        <authorList>
            <consortium name="US DOE Joint Genome Institute (JGI-PGF)"/>
            <person name="Walter F."/>
            <person name="Albersmeier A."/>
            <person name="Kalinowski J."/>
            <person name="Ruckert C."/>
        </authorList>
    </citation>
    <scope>NUCLEOTIDE SEQUENCE</scope>
    <source>
        <strain evidence="2">CGMCC 4.7201</strain>
    </source>
</reference>
<reference evidence="2" key="2">
    <citation type="submission" date="2020-09" db="EMBL/GenBank/DDBJ databases">
        <authorList>
            <person name="Sun Q."/>
            <person name="Zhou Y."/>
        </authorList>
    </citation>
    <scope>NUCLEOTIDE SEQUENCE</scope>
    <source>
        <strain evidence="2">CGMCC 4.7201</strain>
    </source>
</reference>
<organism evidence="2 3">
    <name type="scientific">Wenjunlia tyrosinilytica</name>
    <dbReference type="NCBI Taxonomy" id="1544741"/>
    <lineage>
        <taxon>Bacteria</taxon>
        <taxon>Bacillati</taxon>
        <taxon>Actinomycetota</taxon>
        <taxon>Actinomycetes</taxon>
        <taxon>Kitasatosporales</taxon>
        <taxon>Streptomycetaceae</taxon>
        <taxon>Wenjunlia</taxon>
    </lineage>
</organism>
<protein>
    <submittedName>
        <fullName evidence="2">Uncharacterized protein</fullName>
    </submittedName>
</protein>
<dbReference type="Proteomes" id="UP000641932">
    <property type="component" value="Unassembled WGS sequence"/>
</dbReference>
<gene>
    <name evidence="2" type="ORF">GCM10012280_25520</name>
</gene>